<dbReference type="Proteomes" id="UP001064632">
    <property type="component" value="Chromosome"/>
</dbReference>
<keyword evidence="2" id="KW-1185">Reference proteome</keyword>
<protein>
    <submittedName>
        <fullName evidence="1">GTP-binding protein</fullName>
    </submittedName>
</protein>
<evidence type="ECO:0000313" key="1">
    <source>
        <dbReference type="EMBL" id="UXI67428.1"/>
    </source>
</evidence>
<reference evidence="1" key="1">
    <citation type="submission" date="2022-09" db="EMBL/GenBank/DDBJ databases">
        <title>Tahibacter sp. nov., isolated from a fresh water.</title>
        <authorList>
            <person name="Baek J.H."/>
            <person name="Lee J.K."/>
            <person name="Kim J.M."/>
            <person name="Jeon C.O."/>
        </authorList>
    </citation>
    <scope>NUCLEOTIDE SEQUENCE</scope>
    <source>
        <strain evidence="1">W38</strain>
    </source>
</reference>
<proteinExistence type="predicted"/>
<dbReference type="InterPro" id="IPR052705">
    <property type="entry name" value="Gliding_Motility_GTPase"/>
</dbReference>
<dbReference type="Gene3D" id="3.40.50.300">
    <property type="entry name" value="P-loop containing nucleotide triphosphate hydrolases"/>
    <property type="match status" value="1"/>
</dbReference>
<dbReference type="InterPro" id="IPR027417">
    <property type="entry name" value="P-loop_NTPase"/>
</dbReference>
<gene>
    <name evidence="1" type="ORF">N4264_22255</name>
</gene>
<accession>A0ABY6BBK6</accession>
<dbReference type="EMBL" id="CP104694">
    <property type="protein sequence ID" value="UXI67428.1"/>
    <property type="molecule type" value="Genomic_DNA"/>
</dbReference>
<dbReference type="PANTHER" id="PTHR42708">
    <property type="entry name" value="ATP/GTP-BINDING PROTEIN-RELATED"/>
    <property type="match status" value="1"/>
</dbReference>
<dbReference type="SUPFAM" id="SSF52540">
    <property type="entry name" value="P-loop containing nucleoside triphosphate hydrolases"/>
    <property type="match status" value="1"/>
</dbReference>
<dbReference type="PANTHER" id="PTHR42708:SF1">
    <property type="entry name" value="GLIDING MOTILITY PROTEIN MGLA"/>
    <property type="match status" value="1"/>
</dbReference>
<dbReference type="RefSeq" id="WP_261694398.1">
    <property type="nucleotide sequence ID" value="NZ_CP104694.1"/>
</dbReference>
<dbReference type="CDD" id="cd00882">
    <property type="entry name" value="Ras_like_GTPase"/>
    <property type="match status" value="1"/>
</dbReference>
<name>A0ABY6BBK6_9GAMM</name>
<organism evidence="1 2">
    <name type="scientific">Tahibacter amnicola</name>
    <dbReference type="NCBI Taxonomy" id="2976241"/>
    <lineage>
        <taxon>Bacteria</taxon>
        <taxon>Pseudomonadati</taxon>
        <taxon>Pseudomonadota</taxon>
        <taxon>Gammaproteobacteria</taxon>
        <taxon>Lysobacterales</taxon>
        <taxon>Rhodanobacteraceae</taxon>
        <taxon>Tahibacter</taxon>
    </lineage>
</organism>
<evidence type="ECO:0000313" key="2">
    <source>
        <dbReference type="Proteomes" id="UP001064632"/>
    </source>
</evidence>
<sequence>MNTADTEFKIVFTGPMGAGKTTAIGAISDDAPVSTEVANTDEYAYDKALTTCGLDYGFIALDDGRGARLYGTPGQVRFRFMWDILSRNATGIVLLLDAAQSDALSQLEFFLDHFGSDRLTPIIVGVGRTGQSGAHPLGAFSELLERRGRVIPVFSVDVRQRSDVILLIDALLCVIELSERLRRSA</sequence>